<dbReference type="InterPro" id="IPR051460">
    <property type="entry name" value="HdrC_iron-sulfur_subunit"/>
</dbReference>
<evidence type="ECO:0000256" key="5">
    <source>
        <dbReference type="ARBA" id="ARBA00023014"/>
    </source>
</evidence>
<dbReference type="Proteomes" id="UP000217785">
    <property type="component" value="Unassembled WGS sequence"/>
</dbReference>
<dbReference type="Pfam" id="PF02754">
    <property type="entry name" value="CCG"/>
    <property type="match status" value="1"/>
</dbReference>
<evidence type="ECO:0000313" key="7">
    <source>
        <dbReference type="EMBL" id="GAX91706.1"/>
    </source>
</evidence>
<dbReference type="RefSeq" id="WP_096183766.1">
    <property type="nucleotide sequence ID" value="NZ_BDUF01000109.1"/>
</dbReference>
<evidence type="ECO:0000256" key="2">
    <source>
        <dbReference type="ARBA" id="ARBA00022723"/>
    </source>
</evidence>
<feature type="domain" description="Cysteine-rich" evidence="6">
    <location>
        <begin position="134"/>
        <end position="221"/>
    </location>
</feature>
<dbReference type="EMBL" id="BDUF01000109">
    <property type="protein sequence ID" value="GAX91706.1"/>
    <property type="molecule type" value="Genomic_DNA"/>
</dbReference>
<reference evidence="8" key="1">
    <citation type="submission" date="2017-07" db="EMBL/GenBank/DDBJ databases">
        <title>Draft genome sequence of Effusibacillus lacus strain skLN1.</title>
        <authorList>
            <person name="Watanabe M."/>
            <person name="Kojima H."/>
            <person name="Fukui M."/>
        </authorList>
    </citation>
    <scope>NUCLEOTIDE SEQUENCE [LARGE SCALE GENOMIC DNA]</scope>
    <source>
        <strain evidence="8">skLN1</strain>
    </source>
</reference>
<dbReference type="PANTHER" id="PTHR43255:SF1">
    <property type="entry name" value="IRON-SULFUR-BINDING OXIDOREDUCTASE FADF-RELATED"/>
    <property type="match status" value="1"/>
</dbReference>
<keyword evidence="3" id="KW-0560">Oxidoreductase</keyword>
<gene>
    <name evidence="7" type="ORF">EFBL_3396</name>
</gene>
<evidence type="ECO:0000256" key="3">
    <source>
        <dbReference type="ARBA" id="ARBA00023002"/>
    </source>
</evidence>
<keyword evidence="8" id="KW-1185">Reference proteome</keyword>
<dbReference type="GO" id="GO:0016491">
    <property type="term" value="F:oxidoreductase activity"/>
    <property type="evidence" value="ECO:0007669"/>
    <property type="project" value="UniProtKB-KW"/>
</dbReference>
<dbReference type="AlphaFoldDB" id="A0A292YR94"/>
<keyword evidence="4" id="KW-0408">Iron</keyword>
<proteinExistence type="predicted"/>
<keyword evidence="5" id="KW-0411">Iron-sulfur</keyword>
<name>A0A292YR94_9BACL</name>
<dbReference type="GO" id="GO:0051539">
    <property type="term" value="F:4 iron, 4 sulfur cluster binding"/>
    <property type="evidence" value="ECO:0007669"/>
    <property type="project" value="UniProtKB-KW"/>
</dbReference>
<dbReference type="PANTHER" id="PTHR43255">
    <property type="entry name" value="IRON-SULFUR-BINDING OXIDOREDUCTASE FADF-RELATED-RELATED"/>
    <property type="match status" value="1"/>
</dbReference>
<evidence type="ECO:0000256" key="4">
    <source>
        <dbReference type="ARBA" id="ARBA00023004"/>
    </source>
</evidence>
<dbReference type="OrthoDB" id="5241828at2"/>
<dbReference type="GO" id="GO:0046872">
    <property type="term" value="F:metal ion binding"/>
    <property type="evidence" value="ECO:0007669"/>
    <property type="project" value="UniProtKB-KW"/>
</dbReference>
<keyword evidence="2" id="KW-0479">Metal-binding</keyword>
<organism evidence="7 8">
    <name type="scientific">Effusibacillus lacus</name>
    <dbReference type="NCBI Taxonomy" id="1348429"/>
    <lineage>
        <taxon>Bacteria</taxon>
        <taxon>Bacillati</taxon>
        <taxon>Bacillota</taxon>
        <taxon>Bacilli</taxon>
        <taxon>Bacillales</taxon>
        <taxon>Alicyclobacillaceae</taxon>
        <taxon>Effusibacillus</taxon>
    </lineage>
</organism>
<comment type="caution">
    <text evidence="7">The sequence shown here is derived from an EMBL/GenBank/DDBJ whole genome shotgun (WGS) entry which is preliminary data.</text>
</comment>
<evidence type="ECO:0000259" key="6">
    <source>
        <dbReference type="Pfam" id="PF02754"/>
    </source>
</evidence>
<evidence type="ECO:0000256" key="1">
    <source>
        <dbReference type="ARBA" id="ARBA00022485"/>
    </source>
</evidence>
<protein>
    <recommendedName>
        <fullName evidence="6">Cysteine-rich domain-containing protein</fullName>
    </recommendedName>
</protein>
<keyword evidence="1" id="KW-0004">4Fe-4S</keyword>
<dbReference type="GO" id="GO:0005886">
    <property type="term" value="C:plasma membrane"/>
    <property type="evidence" value="ECO:0007669"/>
    <property type="project" value="TreeGrafter"/>
</dbReference>
<evidence type="ECO:0000313" key="8">
    <source>
        <dbReference type="Proteomes" id="UP000217785"/>
    </source>
</evidence>
<dbReference type="InterPro" id="IPR004017">
    <property type="entry name" value="Cys_rich_dom"/>
</dbReference>
<sequence length="252" mass="28162">MTNQTAVLEDVILFVDYFSATQTSEVPRLTAQILIHAGKKVAILKKPAVTNGELLETDLNTWIEHAKENVSKLQATGIKKVVVVNPHEYVYFVREYPKYLGSLPFEVVFVTDYLWELVQSGEIKFLNTVNINASYHDPCSLNKMCNINESPRNIIENIPGISFVNESAVTQWNYCCGNGTASFKKIHPDIAYKIGQTRLRRAADLQTDTLILACPHCKDHLTEAQVKSGIDVAPVHLLELMAKAMGITEQGE</sequence>
<accession>A0A292YR94</accession>